<dbReference type="OrthoDB" id="9782011at2"/>
<dbReference type="EMBL" id="QKOE01000026">
    <property type="protein sequence ID" value="PZA14616.1"/>
    <property type="molecule type" value="Genomic_DNA"/>
</dbReference>
<accession>A0A323UTT5</accession>
<evidence type="ECO:0000256" key="1">
    <source>
        <dbReference type="ARBA" id="ARBA00022679"/>
    </source>
</evidence>
<protein>
    <submittedName>
        <fullName evidence="4">CDP-alcohol phosphatidyltransferase family protein</fullName>
    </submittedName>
</protein>
<proteinExistence type="inferred from homology"/>
<keyword evidence="3" id="KW-0472">Membrane</keyword>
<feature type="transmembrane region" description="Helical" evidence="3">
    <location>
        <begin position="145"/>
        <end position="163"/>
    </location>
</feature>
<sequence length="215" mass="22789">MGVQTGIALVIALSWRHPGQTLGAANHITLLRATLVSMVGGMALLPAALPQAATALAVVSLLALMLDGVDGWVARRTGSASPYGARFDMELDALFILLLCIVLWLLGRAGAWVVLIGAMRYLFVLAMQAWPWMNRPLPESFRRKAVCVGQILALLVCLLPLLSPVLTTALLAAALGALSLSFGIDVAWLYQHRSTSIAGRHDGSTTPNPSQGVQS</sequence>
<name>A0A323UTT5_9RHOO</name>
<evidence type="ECO:0000313" key="4">
    <source>
        <dbReference type="EMBL" id="PZA14616.1"/>
    </source>
</evidence>
<feature type="transmembrane region" description="Helical" evidence="3">
    <location>
        <begin position="87"/>
        <end position="106"/>
    </location>
</feature>
<keyword evidence="1 2" id="KW-0808">Transferase</keyword>
<dbReference type="Pfam" id="PF01066">
    <property type="entry name" value="CDP-OH_P_transf"/>
    <property type="match status" value="1"/>
</dbReference>
<dbReference type="PROSITE" id="PS00379">
    <property type="entry name" value="CDP_ALCOHOL_P_TRANSF"/>
    <property type="match status" value="1"/>
</dbReference>
<keyword evidence="3" id="KW-1133">Transmembrane helix</keyword>
<comment type="similarity">
    <text evidence="2">Belongs to the CDP-alcohol phosphatidyltransferase class-I family.</text>
</comment>
<dbReference type="GO" id="GO:0016780">
    <property type="term" value="F:phosphotransferase activity, for other substituted phosphate groups"/>
    <property type="evidence" value="ECO:0007669"/>
    <property type="project" value="InterPro"/>
</dbReference>
<evidence type="ECO:0000256" key="2">
    <source>
        <dbReference type="RuleBase" id="RU003750"/>
    </source>
</evidence>
<keyword evidence="3" id="KW-0812">Transmembrane</keyword>
<feature type="transmembrane region" description="Helical" evidence="3">
    <location>
        <begin position="47"/>
        <end position="66"/>
    </location>
</feature>
<dbReference type="Proteomes" id="UP000248259">
    <property type="component" value="Unassembled WGS sequence"/>
</dbReference>
<dbReference type="Gene3D" id="1.20.120.1760">
    <property type="match status" value="1"/>
</dbReference>
<comment type="caution">
    <text evidence="4">The sequence shown here is derived from an EMBL/GenBank/DDBJ whole genome shotgun (WGS) entry which is preliminary data.</text>
</comment>
<dbReference type="InterPro" id="IPR043130">
    <property type="entry name" value="CDP-OH_PTrfase_TM_dom"/>
</dbReference>
<organism evidence="4 5">
    <name type="scientific">Parazoarcus communis SWub3 = DSM 12120</name>
    <dbReference type="NCBI Taxonomy" id="1121029"/>
    <lineage>
        <taxon>Bacteria</taxon>
        <taxon>Pseudomonadati</taxon>
        <taxon>Pseudomonadota</taxon>
        <taxon>Betaproteobacteria</taxon>
        <taxon>Rhodocyclales</taxon>
        <taxon>Zoogloeaceae</taxon>
        <taxon>Parazoarcus</taxon>
    </lineage>
</organism>
<dbReference type="GO" id="GO:0008654">
    <property type="term" value="P:phospholipid biosynthetic process"/>
    <property type="evidence" value="ECO:0007669"/>
    <property type="project" value="InterPro"/>
</dbReference>
<evidence type="ECO:0000313" key="5">
    <source>
        <dbReference type="Proteomes" id="UP000248259"/>
    </source>
</evidence>
<reference evidence="4 5" key="1">
    <citation type="submission" date="2018-06" db="EMBL/GenBank/DDBJ databases">
        <title>Azoarcus communis strain SWub3 genome.</title>
        <authorList>
            <person name="Zorraquino Salvo V."/>
            <person name="Toubiana D."/>
            <person name="Blumwald E."/>
        </authorList>
    </citation>
    <scope>NUCLEOTIDE SEQUENCE [LARGE SCALE GENOMIC DNA]</scope>
    <source>
        <strain evidence="4 5">SWub3</strain>
    </source>
</reference>
<evidence type="ECO:0000256" key="3">
    <source>
        <dbReference type="SAM" id="Phobius"/>
    </source>
</evidence>
<dbReference type="GO" id="GO:0016020">
    <property type="term" value="C:membrane"/>
    <property type="evidence" value="ECO:0007669"/>
    <property type="project" value="InterPro"/>
</dbReference>
<dbReference type="InterPro" id="IPR048254">
    <property type="entry name" value="CDP_ALCOHOL_P_TRANSF_CS"/>
</dbReference>
<keyword evidence="5" id="KW-1185">Reference proteome</keyword>
<gene>
    <name evidence="4" type="ORF">DNK49_20975</name>
</gene>
<dbReference type="AlphaFoldDB" id="A0A323UTT5"/>
<dbReference type="InterPro" id="IPR000462">
    <property type="entry name" value="CDP-OH_P_trans"/>
</dbReference>